<name>A0A0A0M9C2_9GAMM</name>
<dbReference type="EMBL" id="AVBH01000008">
    <property type="protein sequence ID" value="KGO99648.1"/>
    <property type="molecule type" value="Genomic_DNA"/>
</dbReference>
<keyword evidence="2" id="KW-1185">Reference proteome</keyword>
<protein>
    <recommendedName>
        <fullName evidence="3">Lysozyme inhibitor LprI N-terminal domain-containing protein</fullName>
    </recommendedName>
</protein>
<evidence type="ECO:0008006" key="3">
    <source>
        <dbReference type="Google" id="ProtNLM"/>
    </source>
</evidence>
<dbReference type="eggNOG" id="ENOG5033J7M">
    <property type="taxonomic scope" value="Bacteria"/>
</dbReference>
<dbReference type="STRING" id="1385515.GCA_000423325_00085"/>
<evidence type="ECO:0000313" key="2">
    <source>
        <dbReference type="Proteomes" id="UP000030003"/>
    </source>
</evidence>
<dbReference type="AlphaFoldDB" id="A0A0A0M9C2"/>
<dbReference type="Gene3D" id="1.20.1270.180">
    <property type="match status" value="1"/>
</dbReference>
<reference evidence="1 2" key="1">
    <citation type="submission" date="2013-08" db="EMBL/GenBank/DDBJ databases">
        <title>Genomic analysis of Lysobacter defluvii.</title>
        <authorList>
            <person name="Wang Q."/>
            <person name="Wang G."/>
        </authorList>
    </citation>
    <scope>NUCLEOTIDE SEQUENCE [LARGE SCALE GENOMIC DNA]</scope>
    <source>
        <strain evidence="1 2">IMMIB APB-9</strain>
    </source>
</reference>
<gene>
    <name evidence="1" type="ORF">N791_02820</name>
</gene>
<sequence>MAAGALLVLAANLHAQDIGSDWPEGSSMHTLHMESKRLDSAHAALSDAHAGLLARLERMGGGAPVLAGEVALHHERWVAYRKADCELSGTLTGAGGAWPAVHGLTCERTQVENRARAVDTVRRCLEGLPPDHARFEQLECLEGLVDGFDHGY</sequence>
<accession>A0A0A0M9C2</accession>
<dbReference type="Proteomes" id="UP000030003">
    <property type="component" value="Unassembled WGS sequence"/>
</dbReference>
<proteinExistence type="predicted"/>
<comment type="caution">
    <text evidence="1">The sequence shown here is derived from an EMBL/GenBank/DDBJ whole genome shotgun (WGS) entry which is preliminary data.</text>
</comment>
<organism evidence="1 2">
    <name type="scientific">Lysobacter defluvii IMMIB APB-9 = DSM 18482</name>
    <dbReference type="NCBI Taxonomy" id="1385515"/>
    <lineage>
        <taxon>Bacteria</taxon>
        <taxon>Pseudomonadati</taxon>
        <taxon>Pseudomonadota</taxon>
        <taxon>Gammaproteobacteria</taxon>
        <taxon>Lysobacterales</taxon>
        <taxon>Lysobacteraceae</taxon>
        <taxon>Novilysobacter</taxon>
    </lineage>
</organism>
<evidence type="ECO:0000313" key="1">
    <source>
        <dbReference type="EMBL" id="KGO99648.1"/>
    </source>
</evidence>